<dbReference type="EMBL" id="CM041554">
    <property type="protein sequence ID" value="KAI3351518.1"/>
    <property type="molecule type" value="Genomic_DNA"/>
</dbReference>
<reference evidence="1" key="1">
    <citation type="submission" date="2022-04" db="EMBL/GenBank/DDBJ databases">
        <title>Jade perch genome.</title>
        <authorList>
            <person name="Chao B."/>
        </authorList>
    </citation>
    <scope>NUCLEOTIDE SEQUENCE</scope>
    <source>
        <strain evidence="1">CB-2022</strain>
    </source>
</reference>
<sequence length="517" mass="58098">MSRKTSLIVTQAVDDQKSHQVRTLKRDEDRQIYSAVVFVMMKTDSGAISDAKAAERERIYAAVKAFGLDQNSWKTSLLPLQAVEAQHRLQVTLQLLQVTIETICITAWCGSYTFNCKALQRVVIHGGTQHPAVQEQGQQDHERPKPQTGLPAVVQQTVPQHQVLLHQAQKTASSLSLYSLYFRPEPDITTIVQNSPSDPVRPGDSVTLQCSVLSDYENKTCPGQHTVKMWNLKKANGVIILLCASLAISLIVIALLIYSIKKKTRVIVTLLLLCGQMLQQTAVISENSLVPVKTVQLGESVTFTCVFPDELRNAPLYWYKQRVGDTLKFIATLMKTFKPCIWTRVFCLKSGRNTQRTSNYTVVQWPTVSDSVRPGDLMTLQCSVLSDSENKTCPGDHNVYWFKTGSDKSHPNIIYTDGNRHMMNVTRDLTLRKAVFIASLRASAPLMLGLTTVLWPHVGRYYLEMELKWKLKRDEDRQIYSAVVFVMMKTDSGAISDAKAAERERIYAAVKAFGLDQ</sequence>
<keyword evidence="2" id="KW-1185">Reference proteome</keyword>
<name>A0ACB8VAG4_9TELE</name>
<proteinExistence type="predicted"/>
<protein>
    <submittedName>
        <fullName evidence="1">Uncharacterized protein</fullName>
    </submittedName>
</protein>
<accession>A0ACB8VAG4</accession>
<dbReference type="Proteomes" id="UP000831701">
    <property type="component" value="Chromosome 24"/>
</dbReference>
<comment type="caution">
    <text evidence="1">The sequence shown here is derived from an EMBL/GenBank/DDBJ whole genome shotgun (WGS) entry which is preliminary data.</text>
</comment>
<organism evidence="1 2">
    <name type="scientific">Scortum barcoo</name>
    <name type="common">barcoo grunter</name>
    <dbReference type="NCBI Taxonomy" id="214431"/>
    <lineage>
        <taxon>Eukaryota</taxon>
        <taxon>Metazoa</taxon>
        <taxon>Chordata</taxon>
        <taxon>Craniata</taxon>
        <taxon>Vertebrata</taxon>
        <taxon>Euteleostomi</taxon>
        <taxon>Actinopterygii</taxon>
        <taxon>Neopterygii</taxon>
        <taxon>Teleostei</taxon>
        <taxon>Neoteleostei</taxon>
        <taxon>Acanthomorphata</taxon>
        <taxon>Eupercaria</taxon>
        <taxon>Centrarchiformes</taxon>
        <taxon>Terapontoidei</taxon>
        <taxon>Terapontidae</taxon>
        <taxon>Scortum</taxon>
    </lineage>
</organism>
<evidence type="ECO:0000313" key="2">
    <source>
        <dbReference type="Proteomes" id="UP000831701"/>
    </source>
</evidence>
<evidence type="ECO:0000313" key="1">
    <source>
        <dbReference type="EMBL" id="KAI3351518.1"/>
    </source>
</evidence>
<gene>
    <name evidence="1" type="ORF">L3Q82_020373</name>
</gene>